<dbReference type="AlphaFoldDB" id="A0A3S4UII7"/>
<keyword evidence="3" id="KW-1185">Reference proteome</keyword>
<name>A0A3S4UII7_9FLAO</name>
<dbReference type="STRING" id="266748.HY04_01935"/>
<organism evidence="2 4">
    <name type="scientific">Kaistella antarctica</name>
    <dbReference type="NCBI Taxonomy" id="266748"/>
    <lineage>
        <taxon>Bacteria</taxon>
        <taxon>Pseudomonadati</taxon>
        <taxon>Bacteroidota</taxon>
        <taxon>Flavobacteriia</taxon>
        <taxon>Flavobacteriales</taxon>
        <taxon>Weeksellaceae</taxon>
        <taxon>Chryseobacterium group</taxon>
        <taxon>Kaistella</taxon>
    </lineage>
</organism>
<dbReference type="EMBL" id="JPEP01000001">
    <property type="protein sequence ID" value="KEY20008.1"/>
    <property type="molecule type" value="Genomic_DNA"/>
</dbReference>
<dbReference type="Proteomes" id="UP000028349">
    <property type="component" value="Unassembled WGS sequence"/>
</dbReference>
<dbReference type="Proteomes" id="UP000270036">
    <property type="component" value="Chromosome"/>
</dbReference>
<evidence type="ECO:0000313" key="1">
    <source>
        <dbReference type="EMBL" id="KEY20008.1"/>
    </source>
</evidence>
<dbReference type="EMBL" id="LR134441">
    <property type="protein sequence ID" value="VEH95750.1"/>
    <property type="molecule type" value="Genomic_DNA"/>
</dbReference>
<reference evidence="1 3" key="1">
    <citation type="submission" date="2014-07" db="EMBL/GenBank/DDBJ databases">
        <authorList>
            <person name="Pisani N.G."/>
            <person name="Newman J.D."/>
        </authorList>
    </citation>
    <scope>NUCLEOTIDE SEQUENCE [LARGE SCALE GENOMIC DNA]</scope>
    <source>
        <strain evidence="1 3">LMG 24720</strain>
    </source>
</reference>
<dbReference type="KEGG" id="cant:NCTC13489_00238"/>
<proteinExistence type="predicted"/>
<dbReference type="RefSeq" id="WP_034716601.1">
    <property type="nucleotide sequence ID" value="NZ_FOIX01000002.1"/>
</dbReference>
<sequence length="61" mass="7074">MSSNNITSFPTQIKIIDDDKNSYLYILWDKVGKTKGLLTLIEEQKNCQRKDGFSTARKSKY</sequence>
<accession>A0A3S4UII7</accession>
<evidence type="ECO:0000313" key="3">
    <source>
        <dbReference type="Proteomes" id="UP000028349"/>
    </source>
</evidence>
<gene>
    <name evidence="1" type="ORF">HY04_01935</name>
    <name evidence="2" type="ORF">NCTC13489_00238</name>
</gene>
<evidence type="ECO:0000313" key="2">
    <source>
        <dbReference type="EMBL" id="VEH95750.1"/>
    </source>
</evidence>
<reference evidence="2 4" key="2">
    <citation type="submission" date="2018-12" db="EMBL/GenBank/DDBJ databases">
        <authorList>
            <consortium name="Pathogen Informatics"/>
        </authorList>
    </citation>
    <scope>NUCLEOTIDE SEQUENCE [LARGE SCALE GENOMIC DNA]</scope>
    <source>
        <strain evidence="2 4">NCTC13489</strain>
    </source>
</reference>
<evidence type="ECO:0000313" key="4">
    <source>
        <dbReference type="Proteomes" id="UP000270036"/>
    </source>
</evidence>
<protein>
    <submittedName>
        <fullName evidence="2">Uncharacterized protein</fullName>
    </submittedName>
</protein>